<feature type="signal peptide" evidence="1">
    <location>
        <begin position="1"/>
        <end position="20"/>
    </location>
</feature>
<keyword evidence="1" id="KW-0732">Signal</keyword>
<comment type="caution">
    <text evidence="2">The sequence shown here is derived from an EMBL/GenBank/DDBJ whole genome shotgun (WGS) entry which is preliminary data.</text>
</comment>
<reference evidence="2" key="1">
    <citation type="submission" date="2021-01" db="EMBL/GenBank/DDBJ databases">
        <authorList>
            <person name="Kaushik A."/>
        </authorList>
    </citation>
    <scope>NUCLEOTIDE SEQUENCE</scope>
    <source>
        <strain evidence="2">AG1-1A</strain>
    </source>
</reference>
<gene>
    <name evidence="2" type="ORF">RDB_LOCUS85519</name>
</gene>
<dbReference type="AlphaFoldDB" id="A0A8H3GCK3"/>
<evidence type="ECO:0000256" key="1">
    <source>
        <dbReference type="SAM" id="SignalP"/>
    </source>
</evidence>
<feature type="chain" id="PRO_5034141710" evidence="1">
    <location>
        <begin position="21"/>
        <end position="221"/>
    </location>
</feature>
<organism evidence="2 3">
    <name type="scientific">Rhizoctonia solani</name>
    <dbReference type="NCBI Taxonomy" id="456999"/>
    <lineage>
        <taxon>Eukaryota</taxon>
        <taxon>Fungi</taxon>
        <taxon>Dikarya</taxon>
        <taxon>Basidiomycota</taxon>
        <taxon>Agaricomycotina</taxon>
        <taxon>Agaricomycetes</taxon>
        <taxon>Cantharellales</taxon>
        <taxon>Ceratobasidiaceae</taxon>
        <taxon>Rhizoctonia</taxon>
    </lineage>
</organism>
<name>A0A8H3GCK3_9AGAM</name>
<evidence type="ECO:0000313" key="2">
    <source>
        <dbReference type="EMBL" id="CAE6446594.1"/>
    </source>
</evidence>
<dbReference type="Proteomes" id="UP000663840">
    <property type="component" value="Unassembled WGS sequence"/>
</dbReference>
<dbReference type="EMBL" id="CAJMWR010002546">
    <property type="protein sequence ID" value="CAE6446594.1"/>
    <property type="molecule type" value="Genomic_DNA"/>
</dbReference>
<proteinExistence type="predicted"/>
<evidence type="ECO:0000313" key="3">
    <source>
        <dbReference type="Proteomes" id="UP000663840"/>
    </source>
</evidence>
<accession>A0A8H3GCK3</accession>
<protein>
    <submittedName>
        <fullName evidence="2">Uncharacterized protein</fullName>
    </submittedName>
</protein>
<sequence>MLNHSFIIVLSLLALGGVQAGNTTCLNNSMDWFTQSVGETPCRVYEQLRRLCVPSFNIKNMSYVAPGDKCIDQLGDCCCNSVAFSLSMLCMSCQYGIGSGENGDFDFDAPVGTYAQYLNNCGKATNESLPDSVQKAACNAKLKLPAYIYKPSWTNTGEWYFYYTRLTAQLRIGSGENGTDSRCNQVLVGNGTTIDRDSTSVTSIPSGGFYVKKEGIVGIVF</sequence>